<dbReference type="AlphaFoldDB" id="A0A392UVJ5"/>
<evidence type="ECO:0000313" key="2">
    <source>
        <dbReference type="Proteomes" id="UP000265520"/>
    </source>
</evidence>
<dbReference type="Proteomes" id="UP000265520">
    <property type="component" value="Unassembled WGS sequence"/>
</dbReference>
<organism evidence="1 2">
    <name type="scientific">Trifolium medium</name>
    <dbReference type="NCBI Taxonomy" id="97028"/>
    <lineage>
        <taxon>Eukaryota</taxon>
        <taxon>Viridiplantae</taxon>
        <taxon>Streptophyta</taxon>
        <taxon>Embryophyta</taxon>
        <taxon>Tracheophyta</taxon>
        <taxon>Spermatophyta</taxon>
        <taxon>Magnoliopsida</taxon>
        <taxon>eudicotyledons</taxon>
        <taxon>Gunneridae</taxon>
        <taxon>Pentapetalae</taxon>
        <taxon>rosids</taxon>
        <taxon>fabids</taxon>
        <taxon>Fabales</taxon>
        <taxon>Fabaceae</taxon>
        <taxon>Papilionoideae</taxon>
        <taxon>50 kb inversion clade</taxon>
        <taxon>NPAAA clade</taxon>
        <taxon>Hologalegina</taxon>
        <taxon>IRL clade</taxon>
        <taxon>Trifolieae</taxon>
        <taxon>Trifolium</taxon>
    </lineage>
</organism>
<accession>A0A392UVJ5</accession>
<name>A0A392UVJ5_9FABA</name>
<gene>
    <name evidence="1" type="ORF">A2U01_0100280</name>
</gene>
<feature type="non-terminal residue" evidence="1">
    <location>
        <position position="1"/>
    </location>
</feature>
<comment type="caution">
    <text evidence="1">The sequence shown here is derived from an EMBL/GenBank/DDBJ whole genome shotgun (WGS) entry which is preliminary data.</text>
</comment>
<keyword evidence="2" id="KW-1185">Reference proteome</keyword>
<proteinExistence type="predicted"/>
<evidence type="ECO:0000313" key="1">
    <source>
        <dbReference type="EMBL" id="MCI79009.1"/>
    </source>
</evidence>
<protein>
    <submittedName>
        <fullName evidence="1">Uncharacterized protein</fullName>
    </submittedName>
</protein>
<dbReference type="EMBL" id="LXQA010964002">
    <property type="protein sequence ID" value="MCI79009.1"/>
    <property type="molecule type" value="Genomic_DNA"/>
</dbReference>
<sequence>RARVLVYRSTWEGAAKRLIRVGLSASCSGQDCLLAVPSRNADSLYRA</sequence>
<reference evidence="1 2" key="1">
    <citation type="journal article" date="2018" name="Front. Plant Sci.">
        <title>Red Clover (Trifolium pratense) and Zigzag Clover (T. medium) - A Picture of Genomic Similarities and Differences.</title>
        <authorList>
            <person name="Dluhosova J."/>
            <person name="Istvanek J."/>
            <person name="Nedelnik J."/>
            <person name="Repkova J."/>
        </authorList>
    </citation>
    <scope>NUCLEOTIDE SEQUENCE [LARGE SCALE GENOMIC DNA]</scope>
    <source>
        <strain evidence="2">cv. 10/8</strain>
        <tissue evidence="1">Leaf</tissue>
    </source>
</reference>